<keyword evidence="1" id="KW-0472">Membrane</keyword>
<feature type="transmembrane region" description="Helical" evidence="1">
    <location>
        <begin position="61"/>
        <end position="81"/>
    </location>
</feature>
<sequence length="163" mass="18239">MKLIQTQQHWFPRLLNIAATLLAWGVLAYLMVDGVNTLLQGGPRPTTLSLPGQFFATRHSLLWYLVMAVVLSAALLGWAKYNQRRAARYSRRKRAPNISNAQLAASFGVNEDVLQRMQQEQVLVLFNAANGKLSEVSLVRQGQQRIDVRTSKASHTKEEPLAA</sequence>
<comment type="caution">
    <text evidence="2">The sequence shown here is derived from an EMBL/GenBank/DDBJ whole genome shotgun (WGS) entry which is preliminary data.</text>
</comment>
<accession>A0ABS6MDB7</accession>
<dbReference type="Proteomes" id="UP000755551">
    <property type="component" value="Unassembled WGS sequence"/>
</dbReference>
<evidence type="ECO:0000313" key="2">
    <source>
        <dbReference type="EMBL" id="MBV0934283.1"/>
    </source>
</evidence>
<keyword evidence="1" id="KW-1133">Transmembrane helix</keyword>
<evidence type="ECO:0000256" key="1">
    <source>
        <dbReference type="SAM" id="Phobius"/>
    </source>
</evidence>
<dbReference type="EMBL" id="JAHQZT010000020">
    <property type="protein sequence ID" value="MBV0934283.1"/>
    <property type="molecule type" value="Genomic_DNA"/>
</dbReference>
<protein>
    <submittedName>
        <fullName evidence="2">Poly-beta-1,6-N-acetyl-D-glucosamine biosynthesis protein PgaD</fullName>
    </submittedName>
</protein>
<gene>
    <name evidence="2" type="primary">pgaD</name>
    <name evidence="2" type="ORF">KTN04_13140</name>
</gene>
<dbReference type="Pfam" id="PF13994">
    <property type="entry name" value="PgaD"/>
    <property type="match status" value="1"/>
</dbReference>
<proteinExistence type="predicted"/>
<name>A0ABS6MDB7_9GAMM</name>
<dbReference type="InterPro" id="IPR023829">
    <property type="entry name" value="PGA_PgaD"/>
</dbReference>
<dbReference type="RefSeq" id="WP_217335692.1">
    <property type="nucleotide sequence ID" value="NZ_JAHQZT010000020.1"/>
</dbReference>
<dbReference type="NCBIfam" id="TIGR03940">
    <property type="entry name" value="PGA_PgaD"/>
    <property type="match status" value="1"/>
</dbReference>
<keyword evidence="3" id="KW-1185">Reference proteome</keyword>
<reference evidence="2 3" key="1">
    <citation type="submission" date="2021-06" db="EMBL/GenBank/DDBJ databases">
        <title>Bacterium isolated from marine sediment.</title>
        <authorList>
            <person name="Zhu K.-L."/>
            <person name="Du Z.-J."/>
            <person name="Liang Q.-Y."/>
        </authorList>
    </citation>
    <scope>NUCLEOTIDE SEQUENCE [LARGE SCALE GENOMIC DNA]</scope>
    <source>
        <strain evidence="2 3">A346</strain>
    </source>
</reference>
<evidence type="ECO:0000313" key="3">
    <source>
        <dbReference type="Proteomes" id="UP000755551"/>
    </source>
</evidence>
<organism evidence="2 3">
    <name type="scientific">Marinobacterium weihaiense</name>
    <dbReference type="NCBI Taxonomy" id="2851016"/>
    <lineage>
        <taxon>Bacteria</taxon>
        <taxon>Pseudomonadati</taxon>
        <taxon>Pseudomonadota</taxon>
        <taxon>Gammaproteobacteria</taxon>
        <taxon>Oceanospirillales</taxon>
        <taxon>Oceanospirillaceae</taxon>
        <taxon>Marinobacterium</taxon>
    </lineage>
</organism>
<keyword evidence="1" id="KW-0812">Transmembrane</keyword>
<feature type="transmembrane region" description="Helical" evidence="1">
    <location>
        <begin position="12"/>
        <end position="32"/>
    </location>
</feature>